<evidence type="ECO:0000313" key="7">
    <source>
        <dbReference type="EMBL" id="AGH43650.1"/>
    </source>
</evidence>
<dbReference type="GO" id="GO:0005886">
    <property type="term" value="C:plasma membrane"/>
    <property type="evidence" value="ECO:0007669"/>
    <property type="project" value="UniProtKB-SubCell"/>
</dbReference>
<dbReference type="PATRIC" id="fig|1129794.4.peg.1527"/>
<accession>K7AGI9</accession>
<dbReference type="OrthoDB" id="6332872at2"/>
<reference evidence="7 8" key="1">
    <citation type="journal article" date="2013" name="Genome Announc.">
        <title>Complete Genome Sequence of Glaciecola psychrophila Strain 170T.</title>
        <authorList>
            <person name="Yin J."/>
            <person name="Chen J."/>
            <person name="Liu G."/>
            <person name="Yu Y."/>
            <person name="Song L."/>
            <person name="Wang X."/>
            <person name="Qu X."/>
        </authorList>
    </citation>
    <scope>NUCLEOTIDE SEQUENCE [LARGE SCALE GENOMIC DNA]</scope>
    <source>
        <strain evidence="7 8">170</strain>
    </source>
</reference>
<evidence type="ECO:0000313" key="8">
    <source>
        <dbReference type="Proteomes" id="UP000011864"/>
    </source>
</evidence>
<keyword evidence="2" id="KW-1003">Cell membrane</keyword>
<dbReference type="PANTHER" id="PTHR33931:SF2">
    <property type="entry name" value="HOLIN-LIKE PROTEIN CIDA"/>
    <property type="match status" value="1"/>
</dbReference>
<keyword evidence="8" id="KW-1185">Reference proteome</keyword>
<name>K7AGI9_9ALTE</name>
<dbReference type="RefSeq" id="WP_007642156.1">
    <property type="nucleotide sequence ID" value="NC_020514.1"/>
</dbReference>
<feature type="transmembrane region" description="Helical" evidence="6">
    <location>
        <begin position="7"/>
        <end position="26"/>
    </location>
</feature>
<evidence type="ECO:0000256" key="2">
    <source>
        <dbReference type="ARBA" id="ARBA00022475"/>
    </source>
</evidence>
<dbReference type="STRING" id="1129794.C427_1541"/>
<feature type="transmembrane region" description="Helical" evidence="6">
    <location>
        <begin position="62"/>
        <end position="82"/>
    </location>
</feature>
<keyword evidence="3 6" id="KW-0812">Transmembrane</keyword>
<evidence type="ECO:0000256" key="4">
    <source>
        <dbReference type="ARBA" id="ARBA00022989"/>
    </source>
</evidence>
<dbReference type="EMBL" id="CP003837">
    <property type="protein sequence ID" value="AGH43650.1"/>
    <property type="molecule type" value="Genomic_DNA"/>
</dbReference>
<dbReference type="HOGENOM" id="CLU_113736_4_3_6"/>
<comment type="subcellular location">
    <subcellularLocation>
        <location evidence="1">Cell membrane</location>
        <topology evidence="1">Multi-pass membrane protein</topology>
    </subcellularLocation>
</comment>
<gene>
    <name evidence="7" type="ORF">C427_1541</name>
</gene>
<evidence type="ECO:0000256" key="3">
    <source>
        <dbReference type="ARBA" id="ARBA00022692"/>
    </source>
</evidence>
<organism evidence="7 8">
    <name type="scientific">Paraglaciecola psychrophila 170</name>
    <dbReference type="NCBI Taxonomy" id="1129794"/>
    <lineage>
        <taxon>Bacteria</taxon>
        <taxon>Pseudomonadati</taxon>
        <taxon>Pseudomonadota</taxon>
        <taxon>Gammaproteobacteria</taxon>
        <taxon>Alteromonadales</taxon>
        <taxon>Alteromonadaceae</taxon>
        <taxon>Paraglaciecola</taxon>
    </lineage>
</organism>
<evidence type="ECO:0000256" key="5">
    <source>
        <dbReference type="ARBA" id="ARBA00023136"/>
    </source>
</evidence>
<dbReference type="KEGG" id="gps:C427_1541"/>
<dbReference type="Proteomes" id="UP000011864">
    <property type="component" value="Chromosome"/>
</dbReference>
<keyword evidence="5 6" id="KW-0472">Membrane</keyword>
<dbReference type="PANTHER" id="PTHR33931">
    <property type="entry name" value="HOLIN-LIKE PROTEIN CIDA-RELATED"/>
    <property type="match status" value="1"/>
</dbReference>
<evidence type="ECO:0000256" key="1">
    <source>
        <dbReference type="ARBA" id="ARBA00004651"/>
    </source>
</evidence>
<evidence type="ECO:0000256" key="6">
    <source>
        <dbReference type="SAM" id="Phobius"/>
    </source>
</evidence>
<feature type="transmembrane region" description="Helical" evidence="6">
    <location>
        <begin position="32"/>
        <end position="50"/>
    </location>
</feature>
<feature type="transmembrane region" description="Helical" evidence="6">
    <location>
        <begin position="88"/>
        <end position="110"/>
    </location>
</feature>
<protein>
    <recommendedName>
        <fullName evidence="9">LrgA family protein</fullName>
    </recommendedName>
</protein>
<dbReference type="InterPro" id="IPR005538">
    <property type="entry name" value="LrgA/CidA"/>
</dbReference>
<evidence type="ECO:0008006" key="9">
    <source>
        <dbReference type="Google" id="ProtNLM"/>
    </source>
</evidence>
<proteinExistence type="predicted"/>
<dbReference type="AlphaFoldDB" id="K7AGI9"/>
<keyword evidence="4 6" id="KW-1133">Transmembrane helix</keyword>
<sequence length="128" mass="14545">MSRNDVINSGLAFITLIVFWFLGYGLSQYVDLPAALLGLLLLFIGLICLGRVPKALEYVSQFCLRHLSLFFIPALVAAWFYAEQLGDNFWLFLFAVMLSTFVSLWLTSWLGQRFFGDNTKSVSQDDDD</sequence>
<dbReference type="eggNOG" id="COG1380">
    <property type="taxonomic scope" value="Bacteria"/>
</dbReference>
<dbReference type="Pfam" id="PF03788">
    <property type="entry name" value="LrgA"/>
    <property type="match status" value="1"/>
</dbReference>